<name>N0BF02_9EURY</name>
<accession>N0BF02</accession>
<proteinExistence type="predicted"/>
<dbReference type="HOGENOM" id="CLU_3178385_0_0_2"/>
<organism evidence="1 2">
    <name type="scientific">Archaeoglobus sulfaticallidus PM70-1</name>
    <dbReference type="NCBI Taxonomy" id="387631"/>
    <lineage>
        <taxon>Archaea</taxon>
        <taxon>Methanobacteriati</taxon>
        <taxon>Methanobacteriota</taxon>
        <taxon>Archaeoglobi</taxon>
        <taxon>Archaeoglobales</taxon>
        <taxon>Archaeoglobaceae</taxon>
        <taxon>Archaeoglobus</taxon>
    </lineage>
</organism>
<reference evidence="1 2" key="1">
    <citation type="journal article" date="2013" name="Genome Announc.">
        <title>Complete Genome Sequence of the Thermophilic and Facultatively Chemolithoautotrophic Sulfate Reducer Archaeoglobus sulfaticallidus Strain PM70-1T.</title>
        <authorList>
            <person name="Stokke R."/>
            <person name="Hocking W.P."/>
            <person name="Steinsbu B.O."/>
            <person name="Steen I.H."/>
        </authorList>
    </citation>
    <scope>NUCLEOTIDE SEQUENCE [LARGE SCALE GENOMIC DNA]</scope>
    <source>
        <strain evidence="1">PM70-1</strain>
    </source>
</reference>
<gene>
    <name evidence="1" type="ORF">Asulf_01617</name>
</gene>
<protein>
    <submittedName>
        <fullName evidence="1">Uncharacterized protein</fullName>
    </submittedName>
</protein>
<dbReference type="GeneID" id="41054489"/>
<evidence type="ECO:0000313" key="1">
    <source>
        <dbReference type="EMBL" id="AGK61593.1"/>
    </source>
</evidence>
<keyword evidence="2" id="KW-1185">Reference proteome</keyword>
<dbReference type="Proteomes" id="UP000013307">
    <property type="component" value="Chromosome"/>
</dbReference>
<dbReference type="KEGG" id="ast:Asulf_01617"/>
<dbReference type="EMBL" id="CP005290">
    <property type="protein sequence ID" value="AGK61593.1"/>
    <property type="molecule type" value="Genomic_DNA"/>
</dbReference>
<dbReference type="RefSeq" id="WP_015591191.1">
    <property type="nucleotide sequence ID" value="NC_021169.1"/>
</dbReference>
<dbReference type="AlphaFoldDB" id="N0BF02"/>
<evidence type="ECO:0000313" key="2">
    <source>
        <dbReference type="Proteomes" id="UP000013307"/>
    </source>
</evidence>
<sequence>MFKAVKKIVWSRDGIEVKVVRRQKFNGNGRNAEAEVNEEATPSETG</sequence>